<evidence type="ECO:0000313" key="1">
    <source>
        <dbReference type="EMBL" id="KAK9320774.1"/>
    </source>
</evidence>
<protein>
    <submittedName>
        <fullName evidence="1">Chaperonin 10-like protein</fullName>
    </submittedName>
</protein>
<dbReference type="EMBL" id="MU970117">
    <property type="protein sequence ID" value="KAK9320774.1"/>
    <property type="molecule type" value="Genomic_DNA"/>
</dbReference>
<dbReference type="Proteomes" id="UP001489719">
    <property type="component" value="Unassembled WGS sequence"/>
</dbReference>
<reference evidence="2" key="1">
    <citation type="journal article" date="2024" name="Front. Bioeng. Biotechnol.">
        <title>Genome-scale model development and genomic sequencing of the oleaginous clade Lipomyces.</title>
        <authorList>
            <person name="Czajka J.J."/>
            <person name="Han Y."/>
            <person name="Kim J."/>
            <person name="Mondo S.J."/>
            <person name="Hofstad B.A."/>
            <person name="Robles A."/>
            <person name="Haridas S."/>
            <person name="Riley R."/>
            <person name="LaButti K."/>
            <person name="Pangilinan J."/>
            <person name="Andreopoulos W."/>
            <person name="Lipzen A."/>
            <person name="Yan J."/>
            <person name="Wang M."/>
            <person name="Ng V."/>
            <person name="Grigoriev I.V."/>
            <person name="Spatafora J.W."/>
            <person name="Magnuson J.K."/>
            <person name="Baker S.E."/>
            <person name="Pomraning K.R."/>
        </authorList>
    </citation>
    <scope>NUCLEOTIDE SEQUENCE [LARGE SCALE GENOMIC DNA]</scope>
    <source>
        <strain evidence="2">CBS 10300</strain>
    </source>
</reference>
<organism evidence="1 2">
    <name type="scientific">Lipomyces orientalis</name>
    <dbReference type="NCBI Taxonomy" id="1233043"/>
    <lineage>
        <taxon>Eukaryota</taxon>
        <taxon>Fungi</taxon>
        <taxon>Dikarya</taxon>
        <taxon>Ascomycota</taxon>
        <taxon>Saccharomycotina</taxon>
        <taxon>Lipomycetes</taxon>
        <taxon>Lipomycetales</taxon>
        <taxon>Lipomycetaceae</taxon>
        <taxon>Lipomyces</taxon>
    </lineage>
</organism>
<comment type="caution">
    <text evidence="1">The sequence shown here is derived from an EMBL/GenBank/DDBJ whole genome shotgun (WGS) entry which is preliminary data.</text>
</comment>
<gene>
    <name evidence="1" type="ORF">V1517DRAFT_328451</name>
</gene>
<proteinExistence type="predicted"/>
<name>A0ACC3TI03_9ASCO</name>
<evidence type="ECO:0000313" key="2">
    <source>
        <dbReference type="Proteomes" id="UP001489719"/>
    </source>
</evidence>
<sequence>MKEVIVYGHPSIRSEIIDSPIPVPGPDEVLIKVVVSGSNPKDWKYPVWTKKPHNSGDDIAGIVEAVGSNVIEFKKGDKVAAFHKMGKEHGSFAEYATAYSYTTFLVPESVSFEEAATIPLAALTAAYGLFDTLELPTPWKPASVEIPLLVYGAATSVGAFAVKLAKLAGIGPIIGVAGSGVEYAKSIGVDYVVDYRNNDHIAEDIRSYLKPGQKLLHAWDTVSEQGSYIEAAKALEPGTQSKLSLILPREFPELSADKLNFKVTMVGAAHGDKPYQRDFAYVILRQISKWLSEGKFTGHPSVAVEHGLAGVGKALKDLSEGKVHASKYVFRVADSPN</sequence>
<accession>A0ACC3TI03</accession>
<keyword evidence="2" id="KW-1185">Reference proteome</keyword>